<dbReference type="GO" id="GO:0004222">
    <property type="term" value="F:metalloendopeptidase activity"/>
    <property type="evidence" value="ECO:0007669"/>
    <property type="project" value="InterPro"/>
</dbReference>
<dbReference type="Gene3D" id="1.20.58.760">
    <property type="entry name" value="Peptidase M41"/>
    <property type="match status" value="1"/>
</dbReference>
<evidence type="ECO:0000259" key="5">
    <source>
        <dbReference type="SMART" id="SM00382"/>
    </source>
</evidence>
<dbReference type="EMBL" id="CP000083">
    <property type="protein sequence ID" value="AAZ26324.1"/>
    <property type="molecule type" value="Genomic_DNA"/>
</dbReference>
<dbReference type="STRING" id="167879.CPS_1798"/>
<dbReference type="Pfam" id="PF01434">
    <property type="entry name" value="Peptidase_M41"/>
    <property type="match status" value="1"/>
</dbReference>
<gene>
    <name evidence="6" type="ordered locus">CPS_1798</name>
</gene>
<dbReference type="Gene3D" id="3.40.50.300">
    <property type="entry name" value="P-loop containing nucleotide triphosphate hydrolases"/>
    <property type="match status" value="2"/>
</dbReference>
<name>Q484I6_COLP3</name>
<dbReference type="SUPFAM" id="SSF140990">
    <property type="entry name" value="FtsH protease domain-like"/>
    <property type="match status" value="1"/>
</dbReference>
<comment type="similarity">
    <text evidence="4">Belongs to the AAA ATPase family.</text>
</comment>
<dbReference type="Gene3D" id="1.10.8.60">
    <property type="match status" value="1"/>
</dbReference>
<accession>Q484I6</accession>
<evidence type="ECO:0000256" key="2">
    <source>
        <dbReference type="ARBA" id="ARBA00022840"/>
    </source>
</evidence>
<dbReference type="FunFam" id="3.40.50.300:FF:001025">
    <property type="entry name" value="ATPase family, AAA domain-containing 2B"/>
    <property type="match status" value="1"/>
</dbReference>
<dbReference type="GO" id="GO:0005524">
    <property type="term" value="F:ATP binding"/>
    <property type="evidence" value="ECO:0007669"/>
    <property type="project" value="UniProtKB-KW"/>
</dbReference>
<dbReference type="PRINTS" id="PR00300">
    <property type="entry name" value="CLPPROTEASEA"/>
</dbReference>
<dbReference type="PANTHER" id="PTHR23076">
    <property type="entry name" value="METALLOPROTEASE M41 FTSH"/>
    <property type="match status" value="1"/>
</dbReference>
<dbReference type="Pfam" id="PF00004">
    <property type="entry name" value="AAA"/>
    <property type="match status" value="1"/>
</dbReference>
<dbReference type="InterPro" id="IPR003959">
    <property type="entry name" value="ATPase_AAA_core"/>
</dbReference>
<dbReference type="KEGG" id="cps:CPS_1798"/>
<dbReference type="PANTHER" id="PTHR23076:SF97">
    <property type="entry name" value="ATP-DEPENDENT ZINC METALLOPROTEASE YME1L1"/>
    <property type="match status" value="1"/>
</dbReference>
<dbReference type="SUPFAM" id="SSF52540">
    <property type="entry name" value="P-loop containing nucleoside triphosphate hydrolases"/>
    <property type="match status" value="2"/>
</dbReference>
<dbReference type="GO" id="GO:0016887">
    <property type="term" value="F:ATP hydrolysis activity"/>
    <property type="evidence" value="ECO:0007669"/>
    <property type="project" value="InterPro"/>
</dbReference>
<reference evidence="6" key="1">
    <citation type="journal article" date="2005" name="Proc. Natl. Acad. Sci. U.S.A.">
        <title>The psychrophilic lifestyle as revealed by the genome sequence of Colwellia psychrerythraea 34H through genomic and proteomic analyses.</title>
        <authorList>
            <person name="Methe B.A."/>
            <person name="Nelson K.E."/>
            <person name="Deming J.W."/>
            <person name="Momen B."/>
            <person name="Melamud E."/>
            <person name="Zhang X."/>
            <person name="Moult J."/>
            <person name="Madupu R."/>
            <person name="Nelson W.C."/>
            <person name="Dodson R.J."/>
            <person name="Brinkac L.M."/>
            <person name="Daugherty S.C."/>
            <person name="Durkin A.S."/>
            <person name="DeBoy R.T."/>
            <person name="Kolonay J.F."/>
            <person name="Sullivan S.A."/>
            <person name="Zhou L."/>
            <person name="Davidsen T.M."/>
            <person name="Wu M."/>
            <person name="Huston A.L."/>
            <person name="Lewis M."/>
            <person name="Weaver B."/>
            <person name="Weidman J.F."/>
            <person name="Khouri H."/>
            <person name="Utterback T.R."/>
            <person name="Feldblyum T.V."/>
            <person name="Fraser C.M."/>
        </authorList>
    </citation>
    <scope>NUCLEOTIDE SEQUENCE [LARGE SCALE GENOMIC DNA]</scope>
    <source>
        <strain evidence="6">34H</strain>
    </source>
</reference>
<evidence type="ECO:0000256" key="1">
    <source>
        <dbReference type="ARBA" id="ARBA00022741"/>
    </source>
</evidence>
<evidence type="ECO:0000313" key="6">
    <source>
        <dbReference type="EMBL" id="AAZ26324.1"/>
    </source>
</evidence>
<proteinExistence type="inferred from homology"/>
<dbReference type="InterPro" id="IPR027417">
    <property type="entry name" value="P-loop_NTPase"/>
</dbReference>
<protein>
    <submittedName>
        <fullName evidence="6">ATP-dependent peptidase, M41 family</fullName>
    </submittedName>
</protein>
<keyword evidence="2 4" id="KW-0067">ATP-binding</keyword>
<dbReference type="GO" id="GO:0004176">
    <property type="term" value="F:ATP-dependent peptidase activity"/>
    <property type="evidence" value="ECO:0007669"/>
    <property type="project" value="InterPro"/>
</dbReference>
<dbReference type="PROSITE" id="PS00674">
    <property type="entry name" value="AAA"/>
    <property type="match status" value="1"/>
</dbReference>
<organism evidence="6 7">
    <name type="scientific">Colwellia psychrerythraea (strain 34H / ATCC BAA-681)</name>
    <name type="common">Vibrio psychroerythus</name>
    <dbReference type="NCBI Taxonomy" id="167879"/>
    <lineage>
        <taxon>Bacteria</taxon>
        <taxon>Pseudomonadati</taxon>
        <taxon>Pseudomonadota</taxon>
        <taxon>Gammaproteobacteria</taxon>
        <taxon>Alteromonadales</taxon>
        <taxon>Colwelliaceae</taxon>
        <taxon>Colwellia</taxon>
    </lineage>
</organism>
<dbReference type="InterPro" id="IPR001270">
    <property type="entry name" value="ClpA/B"/>
</dbReference>
<feature type="domain" description="AAA+ ATPase" evidence="5">
    <location>
        <begin position="398"/>
        <end position="541"/>
    </location>
</feature>
<keyword evidence="3" id="KW-0175">Coiled coil</keyword>
<sequence>MNLKKLLNTFFEYREVQCSEMLMDNSMLEQSDVVLPLVLLYIKLAIKNTKLEGKVLKCQLVKQTESLCYLAAENIEFIDEYIALNIIEELGGYNAIEQIEDNRPCFVEIESLVTMFRKYLQNIPERQSLDDNAEFYQHYLQVFKLELDEDFIETQIEVAESYWYKDNLSVNGDIEGGEALKRQPFKLKEQYVRLKSSTQNFFEELSVLACSTYLSVHPSVEVQNIKVTDLPEIDCELVLSALIGTPSFLAALASQFQCQPSQVLMPDDVYHARKNLKHKAVTRSFSVNNDTTKNWYQITKSFASKLVLNENLKSCCDFSFIDNEFNDSLFIEALLKCKHHIIAELAVLNQCSNRISKAIKVEQQLKLDLNKQVIGQREAIESLTKGYLTSNIALSEGPRLIFTFAGPSGVGKTYLSSIFCDLLNQYEQSGYAFTTFNMEQYADKQDGMKLFGSGLQYNEANLGVLTSAVRAQPRQVLLFDEIEKAHSNVTQSLLSILDKGIAQDQTSQEFISFDQCIVIFTTNLGQEVLANNHQKHQLNIFDVLRHAENPATKTKLSVELINRLAKGYSVAFSPLQINHFVYLAEKELNKINDYQEMLDFKWPENFASFLLQSLAPEITARKLTSCLAKLKADILVKASSLITEDMSPISCAVSVTENMPNIDVKKLVLFDNDTRLQAQLAQSEFSLSASIVDSFEDIRAMLEQHRPDAFLVDIESIANGQLSLNEITEHVHCINSRIPIFSYRVVDIQIDNLKEQTLNHNVREHFELDLATFSLSFPAMLKRINYFLTMEKTLLRMTTRNETLEYQCRVEHNNKVLDVSFTNLSYRQVIQSKDLQETSLFNHSLPDNSLDDVIGLERAKRRLIEVVSWLKAPEKLLNFGIKIPTGFLFSGPPGTGKTLLAKAVAGECELPFFSVAASELSTPHSGGTTENIKQLFATARKYAPSIIFIDEIDAIAAQRTDNSDGSSRDKNLTVNALLTEMDGFSIAEVPVFVMAATNHPQLLDSAITRPGRFDETIYCDLPNKNARLIFFKRFASKHKLNWQETELQQLVSSAQGMSSAEIDQVLRESIYQAVGENQQLTTEHIKQTMIRIVYGAPSDHIFLGAEEKRRTAYHEAAHLLAYKLLFPKQPIDFITIEPRNQALGFVATRASEEYESYSKRRVMHKLQVLLAGRVAEKLCTGDCEEVSTGASNDIEKATQLAMHAIYEGGIEPTVGPVNIAMLTKFEESDLLANAQQAVKQWLDQSEQQVEQLLKDHYQQLTLVAETLLDKESLLGEEINLIFDR</sequence>
<dbReference type="GO" id="GO:0006508">
    <property type="term" value="P:proteolysis"/>
    <property type="evidence" value="ECO:0007669"/>
    <property type="project" value="InterPro"/>
</dbReference>
<evidence type="ECO:0000313" key="7">
    <source>
        <dbReference type="Proteomes" id="UP000000547"/>
    </source>
</evidence>
<keyword evidence="1 4" id="KW-0547">Nucleotide-binding</keyword>
<dbReference type="InterPro" id="IPR037219">
    <property type="entry name" value="Peptidase_M41-like"/>
</dbReference>
<dbReference type="InterPro" id="IPR003593">
    <property type="entry name" value="AAA+_ATPase"/>
</dbReference>
<feature type="domain" description="AAA+ ATPase" evidence="5">
    <location>
        <begin position="883"/>
        <end position="1023"/>
    </location>
</feature>
<dbReference type="InterPro" id="IPR003960">
    <property type="entry name" value="ATPase_AAA_CS"/>
</dbReference>
<dbReference type="InterPro" id="IPR000642">
    <property type="entry name" value="Peptidase_M41"/>
</dbReference>
<dbReference type="SMART" id="SM00382">
    <property type="entry name" value="AAA"/>
    <property type="match status" value="2"/>
</dbReference>
<evidence type="ECO:0000256" key="3">
    <source>
        <dbReference type="ARBA" id="ARBA00023054"/>
    </source>
</evidence>
<dbReference type="Proteomes" id="UP000000547">
    <property type="component" value="Chromosome"/>
</dbReference>
<evidence type="ECO:0000256" key="4">
    <source>
        <dbReference type="RuleBase" id="RU003651"/>
    </source>
</evidence>
<dbReference type="Pfam" id="PF07724">
    <property type="entry name" value="AAA_2"/>
    <property type="match status" value="1"/>
</dbReference>
<dbReference type="HOGENOM" id="CLU_006324_0_0_6"/>